<sequence length="204" mass="22923">MGNYTNNQSSGGWKDKRGGDRGGRGGRDFGSINTWKRDGDRGGDRDDRPQMHSATCAECGERCEVPFKPTGSKPVYCSNCFRKDDSRSLDRPRSFDRPRSDKPAYQSTPRDNNDEVVKQLKTIGIKMDKMISLLMELSGAVDGEVYEEIDGLDLIEDVEGIEGIEEVKEKKDKKAKKTKIEKEEVKAKKEKKAKKTKAKAKAKK</sequence>
<evidence type="ECO:0000313" key="3">
    <source>
        <dbReference type="EMBL" id="KKR99405.1"/>
    </source>
</evidence>
<dbReference type="NCBIfam" id="TIGR04272">
    <property type="entry name" value="cxxc_cxxc_Mbark"/>
    <property type="match status" value="1"/>
</dbReference>
<evidence type="ECO:0000256" key="1">
    <source>
        <dbReference type="SAM" id="MobiDB-lite"/>
    </source>
</evidence>
<dbReference type="Proteomes" id="UP000033930">
    <property type="component" value="Unassembled WGS sequence"/>
</dbReference>
<feature type="domain" description="CxxC-x17-CxxC" evidence="2">
    <location>
        <begin position="50"/>
        <end position="83"/>
    </location>
</feature>
<feature type="compositionally biased region" description="Basic and acidic residues" evidence="1">
    <location>
        <begin position="13"/>
        <end position="27"/>
    </location>
</feature>
<reference evidence="3 4" key="1">
    <citation type="journal article" date="2015" name="Nature">
        <title>rRNA introns, odd ribosomes, and small enigmatic genomes across a large radiation of phyla.</title>
        <authorList>
            <person name="Brown C.T."/>
            <person name="Hug L.A."/>
            <person name="Thomas B.C."/>
            <person name="Sharon I."/>
            <person name="Castelle C.J."/>
            <person name="Singh A."/>
            <person name="Wilkins M.J."/>
            <person name="Williams K.H."/>
            <person name="Banfield J.F."/>
        </authorList>
    </citation>
    <scope>NUCLEOTIDE SEQUENCE [LARGE SCALE GENOMIC DNA]</scope>
</reference>
<dbReference type="InterPro" id="IPR026363">
    <property type="entry name" value="CxxC-x17-CxxC_dom"/>
</dbReference>
<protein>
    <recommendedName>
        <fullName evidence="2">CxxC-x17-CxxC domain-containing protein</fullName>
    </recommendedName>
</protein>
<feature type="compositionally biased region" description="Basic and acidic residues" evidence="1">
    <location>
        <begin position="81"/>
        <end position="102"/>
    </location>
</feature>
<feature type="region of interest" description="Disordered" evidence="1">
    <location>
        <begin position="81"/>
        <end position="115"/>
    </location>
</feature>
<gene>
    <name evidence="3" type="ORF">UU50_C0006G0008</name>
</gene>
<feature type="compositionally biased region" description="Polar residues" evidence="1">
    <location>
        <begin position="1"/>
        <end position="10"/>
    </location>
</feature>
<feature type="region of interest" description="Disordered" evidence="1">
    <location>
        <begin position="1"/>
        <end position="55"/>
    </location>
</feature>
<accession>A0A0G0XR73</accession>
<feature type="compositionally biased region" description="Basic and acidic residues" evidence="1">
    <location>
        <begin position="35"/>
        <end position="50"/>
    </location>
</feature>
<evidence type="ECO:0000313" key="4">
    <source>
        <dbReference type="Proteomes" id="UP000033930"/>
    </source>
</evidence>
<name>A0A0G0XR73_9BACT</name>
<organism evidence="3 4">
    <name type="scientific">Candidatus Uhrbacteria bacterium GW2011_GWC1_41_20</name>
    <dbReference type="NCBI Taxonomy" id="1618983"/>
    <lineage>
        <taxon>Bacteria</taxon>
        <taxon>Candidatus Uhriibacteriota</taxon>
    </lineage>
</organism>
<dbReference type="AlphaFoldDB" id="A0A0G0XR73"/>
<evidence type="ECO:0000259" key="2">
    <source>
        <dbReference type="Pfam" id="PF23477"/>
    </source>
</evidence>
<dbReference type="EMBL" id="LCAW01000006">
    <property type="protein sequence ID" value="KKR99405.1"/>
    <property type="molecule type" value="Genomic_DNA"/>
</dbReference>
<feature type="region of interest" description="Disordered" evidence="1">
    <location>
        <begin position="169"/>
        <end position="204"/>
    </location>
</feature>
<feature type="compositionally biased region" description="Basic residues" evidence="1">
    <location>
        <begin position="188"/>
        <end position="204"/>
    </location>
</feature>
<dbReference type="Pfam" id="PF23477">
    <property type="entry name" value="zf_Tbcl_2"/>
    <property type="match status" value="1"/>
</dbReference>
<comment type="caution">
    <text evidence="3">The sequence shown here is derived from an EMBL/GenBank/DDBJ whole genome shotgun (WGS) entry which is preliminary data.</text>
</comment>
<proteinExistence type="predicted"/>
<feature type="compositionally biased region" description="Basic and acidic residues" evidence="1">
    <location>
        <begin position="169"/>
        <end position="187"/>
    </location>
</feature>